<reference evidence="3 4" key="1">
    <citation type="submission" date="2023-04" db="EMBL/GenBank/DDBJ databases">
        <title>Two novel species of Flavobacterium.</title>
        <authorList>
            <person name="Liu Q."/>
            <person name="Xin Y.-H."/>
        </authorList>
    </citation>
    <scope>NUCLEOTIDE SEQUENCE [LARGE SCALE GENOMIC DNA]</scope>
    <source>
        <strain evidence="3 4">LB2P87</strain>
    </source>
</reference>
<feature type="domain" description="Ig-like" evidence="2">
    <location>
        <begin position="721"/>
        <end position="803"/>
    </location>
</feature>
<dbReference type="InterPro" id="IPR044023">
    <property type="entry name" value="Ig_7"/>
</dbReference>
<feature type="domain" description="Ig-like" evidence="2">
    <location>
        <begin position="639"/>
        <end position="719"/>
    </location>
</feature>
<feature type="domain" description="Ig-like" evidence="2">
    <location>
        <begin position="971"/>
        <end position="1043"/>
    </location>
</feature>
<protein>
    <submittedName>
        <fullName evidence="3">Gliding motility-associated C-terminal domain-containing protein</fullName>
    </submittedName>
</protein>
<sequence length="1300" mass="136171">MKNKLLLFLLFFSFLANKINAKNFEQTLNNSKINLQLPLTVKLTDTIKKSNRTSKTAKSTAIIPSPLTTAGSACKEESDLTVRVFMAASGGSGDVIEWFASQTSTIILHTGSIYSPSISQTTTFYVRTHAGADFSVRVPVVASVYSAPPAVNLSVSPTDQIICEGVPLVFTANGGADLFEFSIDGTVAQAMSTNREFSTTALKKGQVVSVRTRYAVTLDGAMSEAAWGKGPMEDNNLSAALSSNASTGYINAIKISPTEDKIVFGIPGKLENNRSMLLFLDTKPGGFNLANYGDEANVIPSVKGFNYFNNNPSTFDSYFQADYCLAISTDNGGTNYFADIIELKTGTSTKLSIGNAIMGFPSSVMGVNTGNSGIADYNLGFEVEVLKSLIGYAIGDIKFFAFTMQDDSELNYNVTNSFLSPELTSSLDYGIGPIDFNIKDPNPVVVSADALIPCYKEDSILVNLDEKPTVATVGSNQFNCTLTSTSLGGNTPIVGSGVWSLKSGPGLVNFSAANNGTSTATVNVEGIYVFTWTISNGICPSSTADITVEFHVPPLTPTGASQTVCATSPIQTLTATATVASGESVVWYDALTGGNVVLDPSLSALGSITYYAESVKNATLCISNSRTAVTLTINSIPLVPLSGGDQTVCASSPITPLTAAATVQPGESVVWYDAATGGNVVPDPSLGALGTITYYAEAVNSLTSCVSTSRVAVTLTLNPRPIAPISGGNQTVCATSPIQTLTATATVTSGESVVWYDALTGGNVVPDPSLSALGSITYYAESVKNVTLCVSNSRTAVTLTINPIPLVPLSGGDQTVCASSPIIPLTAAATVQPGESIVWYDAPTGGTIVPDPSLSLVGTITYYAEAVSTTSCVSTSRVAVTLTLNPRPVVPVSGGDQTECTDGTLTQILTATATGDSVTWYTAAVGGSIVTTPRQVGVGTITYYAESSNGICPSLTRTSVTLTIVGVVPNPVATDQTVCSNGIASQTITATALGNTITWYTDLVGGVAVANPTQVGVGTTTYYAESSIGSCLSVSRTRVILTITAIPAIPTAIVTRQPTCANTTGEITITSQSGVEYSVGNGFQDSPIFTLPSGNYTVIVRFKNNTTCEISGAARTINPVPPTIQFETIGDCSNKVYTLTANPLSGSYDPNNVSYEWEDKDGNPVGTNSNILNVTDVIASTPGAQVVFPVAYTLTVTSSSTGCTTTASSTVESIYCDIQKGISPDGNGSNDTFDLRLMDVKNLEIFNRYGIKVYNQSDYTDQWNGQSNKGDELPSATYYYVIEFNNGQTKTGWIYLIREK</sequence>
<feature type="domain" description="Ig-like" evidence="2">
    <location>
        <begin position="554"/>
        <end position="634"/>
    </location>
</feature>
<feature type="chain" id="PRO_5044026336" evidence="1">
    <location>
        <begin position="22"/>
        <end position="1300"/>
    </location>
</feature>
<dbReference type="EMBL" id="JASCRY010000004">
    <property type="protein sequence ID" value="MDI5950889.1"/>
    <property type="molecule type" value="Genomic_DNA"/>
</dbReference>
<evidence type="ECO:0000313" key="4">
    <source>
        <dbReference type="Proteomes" id="UP001228643"/>
    </source>
</evidence>
<dbReference type="RefSeq" id="WP_282717659.1">
    <property type="nucleotide sequence ID" value="NZ_JASCRY010000004.1"/>
</dbReference>
<name>A0AAW6TQX2_9FLAO</name>
<comment type="caution">
    <text evidence="3">The sequence shown here is derived from an EMBL/GenBank/DDBJ whole genome shotgun (WGS) entry which is preliminary data.</text>
</comment>
<dbReference type="Pfam" id="PF19081">
    <property type="entry name" value="Ig_7"/>
    <property type="match status" value="6"/>
</dbReference>
<feature type="domain" description="Ig-like" evidence="2">
    <location>
        <begin position="888"/>
        <end position="964"/>
    </location>
</feature>
<evidence type="ECO:0000313" key="3">
    <source>
        <dbReference type="EMBL" id="MDI5950889.1"/>
    </source>
</evidence>
<feature type="signal peptide" evidence="1">
    <location>
        <begin position="1"/>
        <end position="21"/>
    </location>
</feature>
<dbReference type="Pfam" id="PF13585">
    <property type="entry name" value="CHU_C"/>
    <property type="match status" value="1"/>
</dbReference>
<evidence type="ECO:0000256" key="1">
    <source>
        <dbReference type="SAM" id="SignalP"/>
    </source>
</evidence>
<gene>
    <name evidence="3" type="ORF">QLS97_14620</name>
</gene>
<dbReference type="InterPro" id="IPR026341">
    <property type="entry name" value="T9SS_type_B"/>
</dbReference>
<organism evidence="3 4">
    <name type="scientific">Flavobacterium yafengii</name>
    <dbReference type="NCBI Taxonomy" id="3041253"/>
    <lineage>
        <taxon>Bacteria</taxon>
        <taxon>Pseudomonadati</taxon>
        <taxon>Bacteroidota</taxon>
        <taxon>Flavobacteriia</taxon>
        <taxon>Flavobacteriales</taxon>
        <taxon>Flavobacteriaceae</taxon>
        <taxon>Flavobacterium</taxon>
    </lineage>
</organism>
<evidence type="ECO:0000259" key="2">
    <source>
        <dbReference type="Pfam" id="PF19081"/>
    </source>
</evidence>
<keyword evidence="1" id="KW-0732">Signal</keyword>
<dbReference type="Gene3D" id="2.60.40.10">
    <property type="entry name" value="Immunoglobulins"/>
    <property type="match status" value="1"/>
</dbReference>
<dbReference type="Proteomes" id="UP001228643">
    <property type="component" value="Unassembled WGS sequence"/>
</dbReference>
<keyword evidence="4" id="KW-1185">Reference proteome</keyword>
<feature type="domain" description="Ig-like" evidence="2">
    <location>
        <begin position="807"/>
        <end position="886"/>
    </location>
</feature>
<dbReference type="InterPro" id="IPR013783">
    <property type="entry name" value="Ig-like_fold"/>
</dbReference>
<proteinExistence type="predicted"/>
<dbReference type="NCBIfam" id="TIGR04131">
    <property type="entry name" value="Bac_Flav_CTERM"/>
    <property type="match status" value="1"/>
</dbReference>
<accession>A0AAW6TQX2</accession>